<name>A0ABS2RBS6_9BACI</name>
<organism evidence="2 3">
    <name type="scientific">Siminovitchia thermophila</name>
    <dbReference type="NCBI Taxonomy" id="1245522"/>
    <lineage>
        <taxon>Bacteria</taxon>
        <taxon>Bacillati</taxon>
        <taxon>Bacillota</taxon>
        <taxon>Bacilli</taxon>
        <taxon>Bacillales</taxon>
        <taxon>Bacillaceae</taxon>
        <taxon>Siminovitchia</taxon>
    </lineage>
</organism>
<gene>
    <name evidence="2" type="ORF">JOC94_003052</name>
</gene>
<dbReference type="RefSeq" id="WP_205179717.1">
    <property type="nucleotide sequence ID" value="NZ_JAFBFH010000021.1"/>
</dbReference>
<evidence type="ECO:0000313" key="2">
    <source>
        <dbReference type="EMBL" id="MBM7716041.1"/>
    </source>
</evidence>
<feature type="transmembrane region" description="Helical" evidence="1">
    <location>
        <begin position="7"/>
        <end position="26"/>
    </location>
</feature>
<keyword evidence="1" id="KW-0472">Membrane</keyword>
<keyword evidence="1" id="KW-1133">Transmembrane helix</keyword>
<reference evidence="2 3" key="1">
    <citation type="submission" date="2021-01" db="EMBL/GenBank/DDBJ databases">
        <title>Genomic Encyclopedia of Type Strains, Phase IV (KMG-IV): sequencing the most valuable type-strain genomes for metagenomic binning, comparative biology and taxonomic classification.</title>
        <authorList>
            <person name="Goeker M."/>
        </authorList>
    </citation>
    <scope>NUCLEOTIDE SEQUENCE [LARGE SCALE GENOMIC DNA]</scope>
    <source>
        <strain evidence="2 3">DSM 105453</strain>
    </source>
</reference>
<keyword evidence="1" id="KW-0812">Transmembrane</keyword>
<dbReference type="EMBL" id="JAFBFH010000021">
    <property type="protein sequence ID" value="MBM7716041.1"/>
    <property type="molecule type" value="Genomic_DNA"/>
</dbReference>
<protein>
    <submittedName>
        <fullName evidence="2">Uncharacterized protein</fullName>
    </submittedName>
</protein>
<evidence type="ECO:0000313" key="3">
    <source>
        <dbReference type="Proteomes" id="UP000823485"/>
    </source>
</evidence>
<sequence>MSTPFKWFVISATVGVVVFFIAYRGLVQNSATTTTSEIEVLAESVSAGIIRGEVEEGGDGFLHFDKEELVANLVANVSTAQKTLGYDVKLDYVFLDNQGNVTEDDNLIRGIQFRVQYVDDKGEVKATAERRLALNYPSN</sequence>
<comment type="caution">
    <text evidence="2">The sequence shown here is derived from an EMBL/GenBank/DDBJ whole genome shotgun (WGS) entry which is preliminary data.</text>
</comment>
<keyword evidence="3" id="KW-1185">Reference proteome</keyword>
<proteinExistence type="predicted"/>
<dbReference type="Proteomes" id="UP000823485">
    <property type="component" value="Unassembled WGS sequence"/>
</dbReference>
<accession>A0ABS2RBS6</accession>
<evidence type="ECO:0000256" key="1">
    <source>
        <dbReference type="SAM" id="Phobius"/>
    </source>
</evidence>